<evidence type="ECO:0000313" key="2">
    <source>
        <dbReference type="EMBL" id="RVW43050.1"/>
    </source>
</evidence>
<dbReference type="PANTHER" id="PTHR34287:SF12">
    <property type="match status" value="1"/>
</dbReference>
<evidence type="ECO:0000313" key="3">
    <source>
        <dbReference type="Proteomes" id="UP000288805"/>
    </source>
</evidence>
<reference evidence="2 3" key="1">
    <citation type="journal article" date="2018" name="PLoS Genet.">
        <title>Population sequencing reveals clonal diversity and ancestral inbreeding in the grapevine cultivar Chardonnay.</title>
        <authorList>
            <person name="Roach M.J."/>
            <person name="Johnson D.L."/>
            <person name="Bohlmann J."/>
            <person name="van Vuuren H.J."/>
            <person name="Jones S.J."/>
            <person name="Pretorius I.S."/>
            <person name="Schmidt S.A."/>
            <person name="Borneman A.R."/>
        </authorList>
    </citation>
    <scope>NUCLEOTIDE SEQUENCE [LARGE SCALE GENOMIC DNA]</scope>
    <source>
        <strain evidence="3">cv. Chardonnay</strain>
        <tissue evidence="2">Leaf</tissue>
    </source>
</reference>
<feature type="region of interest" description="Disordered" evidence="1">
    <location>
        <begin position="1"/>
        <end position="21"/>
    </location>
</feature>
<dbReference type="PANTHER" id="PTHR34287">
    <property type="entry name" value="OS06G0551500 PROTEIN-RELATED"/>
    <property type="match status" value="1"/>
</dbReference>
<protein>
    <submittedName>
        <fullName evidence="2">Uncharacterized protein</fullName>
    </submittedName>
</protein>
<dbReference type="EMBL" id="QGNW01001389">
    <property type="protein sequence ID" value="RVW43050.1"/>
    <property type="molecule type" value="Genomic_DNA"/>
</dbReference>
<evidence type="ECO:0000256" key="1">
    <source>
        <dbReference type="SAM" id="MobiDB-lite"/>
    </source>
</evidence>
<accession>A0A438E5Y5</accession>
<dbReference type="AlphaFoldDB" id="A0A438E5Y5"/>
<sequence>MPTSGLSSPASSSSPGSSSPCIPSVQIVSKSASDRLLGKFFDASQFDFDYEQSGLWSPPVQRRAFLTSSENCGSGGEMLAKLKSNVKKAQLWRRFFCFYV</sequence>
<proteinExistence type="predicted"/>
<organism evidence="2 3">
    <name type="scientific">Vitis vinifera</name>
    <name type="common">Grape</name>
    <dbReference type="NCBI Taxonomy" id="29760"/>
    <lineage>
        <taxon>Eukaryota</taxon>
        <taxon>Viridiplantae</taxon>
        <taxon>Streptophyta</taxon>
        <taxon>Embryophyta</taxon>
        <taxon>Tracheophyta</taxon>
        <taxon>Spermatophyta</taxon>
        <taxon>Magnoliopsida</taxon>
        <taxon>eudicotyledons</taxon>
        <taxon>Gunneridae</taxon>
        <taxon>Pentapetalae</taxon>
        <taxon>rosids</taxon>
        <taxon>Vitales</taxon>
        <taxon>Vitaceae</taxon>
        <taxon>Viteae</taxon>
        <taxon>Vitis</taxon>
    </lineage>
</organism>
<name>A0A438E5Y5_VITVI</name>
<comment type="caution">
    <text evidence="2">The sequence shown here is derived from an EMBL/GenBank/DDBJ whole genome shotgun (WGS) entry which is preliminary data.</text>
</comment>
<dbReference type="Proteomes" id="UP000288805">
    <property type="component" value="Unassembled WGS sequence"/>
</dbReference>
<gene>
    <name evidence="2" type="ORF">CK203_090089</name>
</gene>